<feature type="domain" description="LRRCT" evidence="6">
    <location>
        <begin position="357"/>
        <end position="413"/>
    </location>
</feature>
<dbReference type="Proteomes" id="UP000318571">
    <property type="component" value="Chromosome 4"/>
</dbReference>
<dbReference type="SMART" id="SM00082">
    <property type="entry name" value="LRRCT"/>
    <property type="match status" value="1"/>
</dbReference>
<evidence type="ECO:0000256" key="5">
    <source>
        <dbReference type="SAM" id="SignalP"/>
    </source>
</evidence>
<dbReference type="SUPFAM" id="SSF52058">
    <property type="entry name" value="L domain-like"/>
    <property type="match status" value="1"/>
</dbReference>
<dbReference type="OrthoDB" id="635273at2759"/>
<dbReference type="AlphaFoldDB" id="A0A553NPQ6"/>
<evidence type="ECO:0000256" key="2">
    <source>
        <dbReference type="ARBA" id="ARBA00022729"/>
    </source>
</evidence>
<dbReference type="InterPro" id="IPR001611">
    <property type="entry name" value="Leu-rich_rpt"/>
</dbReference>
<evidence type="ECO:0000313" key="7">
    <source>
        <dbReference type="EMBL" id="TRY67416.1"/>
    </source>
</evidence>
<dbReference type="InterPro" id="IPR032675">
    <property type="entry name" value="LRR_dom_sf"/>
</dbReference>
<feature type="signal peptide" evidence="5">
    <location>
        <begin position="1"/>
        <end position="23"/>
    </location>
</feature>
<sequence length="516" mass="58727">MDFKLVLGLFALTSLLGPCMVHSGNICTQCDCKVDLVPYFVDCSAKDRKQVPFNVNVNGENMTAIMMDLDLSSNRIEVLNPLARDLNLHSLSLKQNNIVEIKNNAFKDQLFLSYLDLSYNQLTSDMIKREVFEGQYSKTEYKPLPLLVLDLSHNRITTISRNAFEHLFHLRELKLDGNSLRSIEPSTEHALMSLMNLMSLSLADALLDTLPENILAGFSRLIRLDLSGNRFQDVPSALRRAKHLTNLNLAGNLFSQLDQGMFITLEHLEILNVSYQKDLTSVGPKTFSSLKKLKSLFLQKNPKLDFIHPDIFEDHKAENFSLKHLHLNGNGLKYLPTGLVPSFNNWHDLETIDLEDNPWACNCHNEWMFTALIDVIKRVSPTLVANIICREPKELRGTAMEDLVLKPADIACPSHDGFNVYKEHYGMFEKRRHFVDPGTHHGHKVTMALGVVCSVVTLSFLAIAAVYFMRKRQPTLYRSLHNLSSGQSQYSMDDPQRHGDIVRSTFERNQDDITIR</sequence>
<keyword evidence="8" id="KW-1185">Reference proteome</keyword>
<gene>
    <name evidence="7" type="ORF">TCAL_04382</name>
</gene>
<proteinExistence type="predicted"/>
<keyword evidence="3" id="KW-0677">Repeat</keyword>
<dbReference type="Gene3D" id="3.80.10.10">
    <property type="entry name" value="Ribonuclease Inhibitor"/>
    <property type="match status" value="3"/>
</dbReference>
<keyword evidence="4" id="KW-1133">Transmembrane helix</keyword>
<dbReference type="OMA" id="NDINCAQ"/>
<dbReference type="InterPro" id="IPR000483">
    <property type="entry name" value="Cys-rich_flank_reg_C"/>
</dbReference>
<keyword evidence="1" id="KW-0433">Leucine-rich repeat</keyword>
<accession>A0A553NPQ6</accession>
<dbReference type="Pfam" id="PF13855">
    <property type="entry name" value="LRR_8"/>
    <property type="match status" value="2"/>
</dbReference>
<keyword evidence="2 5" id="KW-0732">Signal</keyword>
<evidence type="ECO:0000256" key="4">
    <source>
        <dbReference type="SAM" id="Phobius"/>
    </source>
</evidence>
<evidence type="ECO:0000313" key="8">
    <source>
        <dbReference type="Proteomes" id="UP000318571"/>
    </source>
</evidence>
<comment type="caution">
    <text evidence="7">The sequence shown here is derived from an EMBL/GenBank/DDBJ whole genome shotgun (WGS) entry which is preliminary data.</text>
</comment>
<feature type="chain" id="PRO_5021914196" description="LRRCT domain-containing protein" evidence="5">
    <location>
        <begin position="24"/>
        <end position="516"/>
    </location>
</feature>
<keyword evidence="4" id="KW-0812">Transmembrane</keyword>
<evidence type="ECO:0000256" key="1">
    <source>
        <dbReference type="ARBA" id="ARBA00022614"/>
    </source>
</evidence>
<dbReference type="EMBL" id="VCGU01000011">
    <property type="protein sequence ID" value="TRY67416.1"/>
    <property type="molecule type" value="Genomic_DNA"/>
</dbReference>
<dbReference type="InterPro" id="IPR003591">
    <property type="entry name" value="Leu-rich_rpt_typical-subtyp"/>
</dbReference>
<dbReference type="STRING" id="6832.A0A553NPQ6"/>
<evidence type="ECO:0000259" key="6">
    <source>
        <dbReference type="SMART" id="SM00082"/>
    </source>
</evidence>
<feature type="transmembrane region" description="Helical" evidence="4">
    <location>
        <begin position="447"/>
        <end position="469"/>
    </location>
</feature>
<name>A0A553NPQ6_TIGCA</name>
<dbReference type="PANTHER" id="PTHR24366:SF96">
    <property type="entry name" value="LEUCINE RICH REPEAT CONTAINING 53"/>
    <property type="match status" value="1"/>
</dbReference>
<keyword evidence="4" id="KW-0472">Membrane</keyword>
<evidence type="ECO:0000256" key="3">
    <source>
        <dbReference type="ARBA" id="ARBA00022737"/>
    </source>
</evidence>
<organism evidence="7 8">
    <name type="scientific">Tigriopus californicus</name>
    <name type="common">Marine copepod</name>
    <dbReference type="NCBI Taxonomy" id="6832"/>
    <lineage>
        <taxon>Eukaryota</taxon>
        <taxon>Metazoa</taxon>
        <taxon>Ecdysozoa</taxon>
        <taxon>Arthropoda</taxon>
        <taxon>Crustacea</taxon>
        <taxon>Multicrustacea</taxon>
        <taxon>Hexanauplia</taxon>
        <taxon>Copepoda</taxon>
        <taxon>Harpacticoida</taxon>
        <taxon>Harpacticidae</taxon>
        <taxon>Tigriopus</taxon>
    </lineage>
</organism>
<protein>
    <recommendedName>
        <fullName evidence="6">LRRCT domain-containing protein</fullName>
    </recommendedName>
</protein>
<reference evidence="7 8" key="1">
    <citation type="journal article" date="2018" name="Nat. Ecol. Evol.">
        <title>Genomic signatures of mitonuclear coevolution across populations of Tigriopus californicus.</title>
        <authorList>
            <person name="Barreto F.S."/>
            <person name="Watson E.T."/>
            <person name="Lima T.G."/>
            <person name="Willett C.S."/>
            <person name="Edmands S."/>
            <person name="Li W."/>
            <person name="Burton R.S."/>
        </authorList>
    </citation>
    <scope>NUCLEOTIDE SEQUENCE [LARGE SCALE GENOMIC DNA]</scope>
    <source>
        <strain evidence="7 8">San Diego</strain>
    </source>
</reference>
<dbReference type="PANTHER" id="PTHR24366">
    <property type="entry name" value="IG(IMMUNOGLOBULIN) AND LRR(LEUCINE RICH REPEAT) DOMAINS"/>
    <property type="match status" value="1"/>
</dbReference>
<dbReference type="SMART" id="SM00369">
    <property type="entry name" value="LRR_TYP"/>
    <property type="match status" value="9"/>
</dbReference>
<dbReference type="PROSITE" id="PS51450">
    <property type="entry name" value="LRR"/>
    <property type="match status" value="2"/>
</dbReference>